<accession>A0ABS2UIQ7</accession>
<comment type="caution">
    <text evidence="3">The sequence shown here is derived from an EMBL/GenBank/DDBJ whole genome shotgun (WGS) entry which is preliminary data.</text>
</comment>
<reference evidence="3 4" key="1">
    <citation type="submission" date="2021-02" db="EMBL/GenBank/DDBJ databases">
        <title>Leptospira ainlahdjerensis sp. nov., Leptospira ainazelensis sp. nov., Leptospira abararensis sp. nov. and Leptospira chreensis sp. nov., four new species isolated from water sources in Algeria.</title>
        <authorList>
            <person name="Amara Korba A."/>
            <person name="Kainiu M."/>
            <person name="Vincent A.T."/>
            <person name="Mariet J.-F."/>
            <person name="Veyrier F.J."/>
            <person name="Goarant C."/>
            <person name="Picardeau M."/>
        </authorList>
    </citation>
    <scope>NUCLEOTIDE SEQUENCE [LARGE SCALE GENOMIC DNA]</scope>
    <source>
        <strain evidence="3 4">201903070</strain>
    </source>
</reference>
<keyword evidence="2" id="KW-0472">Membrane</keyword>
<sequence length="454" mass="51812">MESEDKFEYEEIESFLVSYKEEAKVLYNSKEKFELKVGTDGITVTLLTPFFLSRIDISSDNLGLDKISIVGKDLFDNHSKLFRLSENESAENLYSVPINTIVSEIFLSYNTGWFTSEKLKINGMRFHGIPLSKIEENLEPLSKIKTFKEETEKKIIEEKQIFEAEKLKIENELNGLNASIGENVFQLESNKNNIRTSEETLIKLQNDIVVYETQLQERSESASKLNSEILSRTIEFSDLESKNRNLDGENKKLSDEIVEKQSTIRILKNESALYSNEYASFSIQGNQYILAYGALSLIPMSLMVLITINLYNSTLSLLEIIGLLSLGKVSDIIILKMPSVLLSSGIITASYYILKLLILKIMDIQAEKMSLSKMSILAQDVVNLSSAEYSLTPEQIFEANIYLRMDLLKNYMTKEIDRNYKFALRDQELLDNAINDSIGKKLFGFFKKTKSESN</sequence>
<gene>
    <name evidence="3" type="ORF">JWG45_17275</name>
</gene>
<keyword evidence="1" id="KW-0175">Coiled coil</keyword>
<keyword evidence="2" id="KW-1133">Transmembrane helix</keyword>
<organism evidence="3 4">
    <name type="scientific">Leptospira ainlahdjerensis</name>
    <dbReference type="NCBI Taxonomy" id="2810033"/>
    <lineage>
        <taxon>Bacteria</taxon>
        <taxon>Pseudomonadati</taxon>
        <taxon>Spirochaetota</taxon>
        <taxon>Spirochaetia</taxon>
        <taxon>Leptospirales</taxon>
        <taxon>Leptospiraceae</taxon>
        <taxon>Leptospira</taxon>
    </lineage>
</organism>
<feature type="transmembrane region" description="Helical" evidence="2">
    <location>
        <begin position="332"/>
        <end position="354"/>
    </location>
</feature>
<evidence type="ECO:0000313" key="4">
    <source>
        <dbReference type="Proteomes" id="UP000724686"/>
    </source>
</evidence>
<evidence type="ECO:0000313" key="3">
    <source>
        <dbReference type="EMBL" id="MBM9578900.1"/>
    </source>
</evidence>
<keyword evidence="2" id="KW-0812">Transmembrane</keyword>
<dbReference type="Proteomes" id="UP000724686">
    <property type="component" value="Unassembled WGS sequence"/>
</dbReference>
<dbReference type="RefSeq" id="WP_205280872.1">
    <property type="nucleotide sequence ID" value="NZ_JAFFPU010000069.1"/>
</dbReference>
<feature type="coiled-coil region" evidence="1">
    <location>
        <begin position="236"/>
        <end position="270"/>
    </location>
</feature>
<evidence type="ECO:0000256" key="2">
    <source>
        <dbReference type="SAM" id="Phobius"/>
    </source>
</evidence>
<dbReference type="EMBL" id="JAFFPU010000069">
    <property type="protein sequence ID" value="MBM9578900.1"/>
    <property type="molecule type" value="Genomic_DNA"/>
</dbReference>
<protein>
    <submittedName>
        <fullName evidence="3">Uncharacterized protein</fullName>
    </submittedName>
</protein>
<feature type="transmembrane region" description="Helical" evidence="2">
    <location>
        <begin position="289"/>
        <end position="312"/>
    </location>
</feature>
<keyword evidence="4" id="KW-1185">Reference proteome</keyword>
<feature type="coiled-coil region" evidence="1">
    <location>
        <begin position="159"/>
        <end position="207"/>
    </location>
</feature>
<proteinExistence type="predicted"/>
<name>A0ABS2UIQ7_9LEPT</name>
<evidence type="ECO:0000256" key="1">
    <source>
        <dbReference type="SAM" id="Coils"/>
    </source>
</evidence>